<evidence type="ECO:0000256" key="5">
    <source>
        <dbReference type="ARBA" id="ARBA00013220"/>
    </source>
</evidence>
<evidence type="ECO:0000256" key="7">
    <source>
        <dbReference type="ARBA" id="ARBA00022898"/>
    </source>
</evidence>
<keyword evidence="14" id="KW-0472">Membrane</keyword>
<feature type="transmembrane region" description="Helical" evidence="14">
    <location>
        <begin position="12"/>
        <end position="31"/>
    </location>
</feature>
<evidence type="ECO:0000313" key="17">
    <source>
        <dbReference type="Proteomes" id="UP000678499"/>
    </source>
</evidence>
<evidence type="ECO:0000256" key="11">
    <source>
        <dbReference type="ARBA" id="ARBA00041066"/>
    </source>
</evidence>
<evidence type="ECO:0000256" key="10">
    <source>
        <dbReference type="ARBA" id="ARBA00023315"/>
    </source>
</evidence>
<dbReference type="OrthoDB" id="3168162at2759"/>
<evidence type="ECO:0000256" key="12">
    <source>
        <dbReference type="ARBA" id="ARBA00041765"/>
    </source>
</evidence>
<dbReference type="InterPro" id="IPR015421">
    <property type="entry name" value="PyrdxlP-dep_Trfase_major"/>
</dbReference>
<evidence type="ECO:0000256" key="2">
    <source>
        <dbReference type="ARBA" id="ARBA00004760"/>
    </source>
</evidence>
<gene>
    <name evidence="16" type="ORF">NMOB1V02_LOCUS8107</name>
</gene>
<keyword evidence="6" id="KW-0808">Transferase</keyword>
<dbReference type="EMBL" id="CAJPEX010002179">
    <property type="protein sequence ID" value="CAG0920599.1"/>
    <property type="molecule type" value="Genomic_DNA"/>
</dbReference>
<keyword evidence="14" id="KW-1133">Transmembrane helix</keyword>
<dbReference type="GO" id="GO:0046513">
    <property type="term" value="P:ceramide biosynthetic process"/>
    <property type="evidence" value="ECO:0007669"/>
    <property type="project" value="TreeGrafter"/>
</dbReference>
<dbReference type="PANTHER" id="PTHR13693">
    <property type="entry name" value="CLASS II AMINOTRANSFERASE/8-AMINO-7-OXONONANOATE SYNTHASE"/>
    <property type="match status" value="1"/>
</dbReference>
<dbReference type="Gene3D" id="3.40.640.10">
    <property type="entry name" value="Type I PLP-dependent aspartate aminotransferase-like (Major domain)"/>
    <property type="match status" value="1"/>
</dbReference>
<comment type="cofactor">
    <cofactor evidence="1">
        <name>pyridoxal 5'-phosphate</name>
        <dbReference type="ChEBI" id="CHEBI:597326"/>
    </cofactor>
</comment>
<comment type="pathway">
    <text evidence="3">Sphingolipid metabolism.</text>
</comment>
<dbReference type="AlphaFoldDB" id="A0A7R9BRY8"/>
<evidence type="ECO:0000256" key="13">
    <source>
        <dbReference type="ARBA" id="ARBA00042649"/>
    </source>
</evidence>
<dbReference type="InterPro" id="IPR050087">
    <property type="entry name" value="AON_synthase_class-II"/>
</dbReference>
<evidence type="ECO:0000256" key="3">
    <source>
        <dbReference type="ARBA" id="ARBA00004991"/>
    </source>
</evidence>
<dbReference type="EMBL" id="OA884216">
    <property type="protein sequence ID" value="CAD7280447.1"/>
    <property type="molecule type" value="Genomic_DNA"/>
</dbReference>
<keyword evidence="10" id="KW-0012">Acyltransferase</keyword>
<dbReference type="GO" id="GO:0030170">
    <property type="term" value="F:pyridoxal phosphate binding"/>
    <property type="evidence" value="ECO:0007669"/>
    <property type="project" value="InterPro"/>
</dbReference>
<dbReference type="GO" id="GO:0046512">
    <property type="term" value="P:sphingosine biosynthetic process"/>
    <property type="evidence" value="ECO:0007669"/>
    <property type="project" value="TreeGrafter"/>
</dbReference>
<dbReference type="GO" id="GO:0004758">
    <property type="term" value="F:serine C-palmitoyltransferase activity"/>
    <property type="evidence" value="ECO:0007669"/>
    <property type="project" value="UniProtKB-EC"/>
</dbReference>
<evidence type="ECO:0000256" key="4">
    <source>
        <dbReference type="ARBA" id="ARBA00008392"/>
    </source>
</evidence>
<evidence type="ECO:0000256" key="1">
    <source>
        <dbReference type="ARBA" id="ARBA00001933"/>
    </source>
</evidence>
<dbReference type="GO" id="GO:0005783">
    <property type="term" value="C:endoplasmic reticulum"/>
    <property type="evidence" value="ECO:0007669"/>
    <property type="project" value="TreeGrafter"/>
</dbReference>
<keyword evidence="9" id="KW-0443">Lipid metabolism</keyword>
<dbReference type="InterPro" id="IPR015422">
    <property type="entry name" value="PyrdxlP-dep_Trfase_small"/>
</dbReference>
<proteinExistence type="inferred from homology"/>
<comment type="pathway">
    <text evidence="2">Lipid metabolism; sphingolipid metabolism.</text>
</comment>
<feature type="domain" description="Aminotransferase class I/classII large" evidence="15">
    <location>
        <begin position="90"/>
        <end position="474"/>
    </location>
</feature>
<comment type="similarity">
    <text evidence="4">Belongs to the class-II pyridoxal-phosphate-dependent aminotransferase family.</text>
</comment>
<accession>A0A7R9BRY8</accession>
<dbReference type="SUPFAM" id="SSF53383">
    <property type="entry name" value="PLP-dependent transferases"/>
    <property type="match status" value="1"/>
</dbReference>
<keyword evidence="7" id="KW-0663">Pyridoxal phosphate</keyword>
<dbReference type="EC" id="2.3.1.50" evidence="5"/>
<keyword evidence="8" id="KW-0746">Sphingolipid metabolism</keyword>
<evidence type="ECO:0000256" key="9">
    <source>
        <dbReference type="ARBA" id="ARBA00023098"/>
    </source>
</evidence>
<evidence type="ECO:0000256" key="8">
    <source>
        <dbReference type="ARBA" id="ARBA00022919"/>
    </source>
</evidence>
<evidence type="ECO:0000259" key="15">
    <source>
        <dbReference type="Pfam" id="PF00155"/>
    </source>
</evidence>
<dbReference type="Proteomes" id="UP000678499">
    <property type="component" value="Unassembled WGS sequence"/>
</dbReference>
<sequence length="484" mass="53619">MLPMIEALYNAPVYHLVLEALLVIWVLRLLFRKSHSPKDRVILTEAEKDELIAEWKPEPLVPPVDPMHPALHPRIVTGKAMKTVTVDGRDCLNFSTHNYLGLIGNTDVELAAIKCLEKYGVGSCGPRGFYGTTDVHLDLEDMIAKFMHCEEAVLYSYSFATIASAIPAYAKRGDIIFADMNVNFAIQKGLDASRSNIIFFRHNDMNHLEELLESQAKADLRVGSCQTAKLNCFQHASLFQDPKKAAVTRKFLIVEALYMNSGDICPLPELVELKRKYKLRFFVDECLSIGVLGASGRGVFEFFNMSVNEADLICGSLEYCLGSLGGFCVGSSYVVDHQRLSGLGYCFSASLPPLLAAGAMASFSFLESNAGKEALLHLENICKTAHSLFNELLLDLEQSKHSSPNSPIKHLYAKDHDDPEDFLQSVVKMVEEKAIAIVTATYLEKEEKFCPAPSIRIALASHHVEEDVRHLISVLNEATSALSC</sequence>
<keyword evidence="17" id="KW-1185">Reference proteome</keyword>
<dbReference type="Gene3D" id="3.90.1150.10">
    <property type="entry name" value="Aspartate Aminotransferase, domain 1"/>
    <property type="match status" value="1"/>
</dbReference>
<reference evidence="16" key="1">
    <citation type="submission" date="2020-11" db="EMBL/GenBank/DDBJ databases">
        <authorList>
            <person name="Tran Van P."/>
        </authorList>
    </citation>
    <scope>NUCLEOTIDE SEQUENCE</scope>
</reference>
<evidence type="ECO:0000313" key="16">
    <source>
        <dbReference type="EMBL" id="CAD7280447.1"/>
    </source>
</evidence>
<organism evidence="16">
    <name type="scientific">Notodromas monacha</name>
    <dbReference type="NCBI Taxonomy" id="399045"/>
    <lineage>
        <taxon>Eukaryota</taxon>
        <taxon>Metazoa</taxon>
        <taxon>Ecdysozoa</taxon>
        <taxon>Arthropoda</taxon>
        <taxon>Crustacea</taxon>
        <taxon>Oligostraca</taxon>
        <taxon>Ostracoda</taxon>
        <taxon>Podocopa</taxon>
        <taxon>Podocopida</taxon>
        <taxon>Cypridocopina</taxon>
        <taxon>Cypridoidea</taxon>
        <taxon>Cyprididae</taxon>
        <taxon>Notodromas</taxon>
    </lineage>
</organism>
<evidence type="ECO:0000256" key="6">
    <source>
        <dbReference type="ARBA" id="ARBA00022679"/>
    </source>
</evidence>
<name>A0A7R9BRY8_9CRUS</name>
<evidence type="ECO:0000256" key="14">
    <source>
        <dbReference type="SAM" id="Phobius"/>
    </source>
</evidence>
<keyword evidence="14" id="KW-0812">Transmembrane</keyword>
<protein>
    <recommendedName>
        <fullName evidence="11">Serine palmitoyltransferase 1</fullName>
        <ecNumber evidence="5">2.3.1.50</ecNumber>
    </recommendedName>
    <alternativeName>
        <fullName evidence="12">Long chain base biosynthesis protein 1</fullName>
    </alternativeName>
    <alternativeName>
        <fullName evidence="13">Serine-palmitoyl-CoA transferase 1</fullName>
    </alternativeName>
</protein>
<dbReference type="GO" id="GO:0016020">
    <property type="term" value="C:membrane"/>
    <property type="evidence" value="ECO:0007669"/>
    <property type="project" value="GOC"/>
</dbReference>
<dbReference type="InterPro" id="IPR015424">
    <property type="entry name" value="PyrdxlP-dep_Trfase"/>
</dbReference>
<dbReference type="PANTHER" id="PTHR13693:SF2">
    <property type="entry name" value="SERINE PALMITOYLTRANSFERASE 1"/>
    <property type="match status" value="1"/>
</dbReference>
<dbReference type="Pfam" id="PF00155">
    <property type="entry name" value="Aminotran_1_2"/>
    <property type="match status" value="1"/>
</dbReference>
<dbReference type="InterPro" id="IPR004839">
    <property type="entry name" value="Aminotransferase_I/II_large"/>
</dbReference>